<name>A0A9Q0JZW4_9MAGN</name>
<evidence type="ECO:0000313" key="3">
    <source>
        <dbReference type="Proteomes" id="UP001141806"/>
    </source>
</evidence>
<feature type="compositionally biased region" description="Polar residues" evidence="1">
    <location>
        <begin position="123"/>
        <end position="134"/>
    </location>
</feature>
<dbReference type="EMBL" id="JAMYWD010000010">
    <property type="protein sequence ID" value="KAJ4957617.1"/>
    <property type="molecule type" value="Genomic_DNA"/>
</dbReference>
<dbReference type="Proteomes" id="UP001141806">
    <property type="component" value="Unassembled WGS sequence"/>
</dbReference>
<reference evidence="2" key="1">
    <citation type="journal article" date="2023" name="Plant J.">
        <title>The genome of the king protea, Protea cynaroides.</title>
        <authorList>
            <person name="Chang J."/>
            <person name="Duong T.A."/>
            <person name="Schoeman C."/>
            <person name="Ma X."/>
            <person name="Roodt D."/>
            <person name="Barker N."/>
            <person name="Li Z."/>
            <person name="Van de Peer Y."/>
            <person name="Mizrachi E."/>
        </authorList>
    </citation>
    <scope>NUCLEOTIDE SEQUENCE</scope>
    <source>
        <tissue evidence="2">Young leaves</tissue>
    </source>
</reference>
<gene>
    <name evidence="2" type="ORF">NE237_024728</name>
</gene>
<feature type="compositionally biased region" description="Low complexity" evidence="1">
    <location>
        <begin position="75"/>
        <end position="99"/>
    </location>
</feature>
<feature type="region of interest" description="Disordered" evidence="1">
    <location>
        <begin position="1"/>
        <end position="151"/>
    </location>
</feature>
<sequence length="151" mass="16100">MTDLTDQNDLELVPPRSTPTNPPCTSNPTPSSTLLCNSHSEPSDPIPAFYPMPGSYLGHSIIPRSKNPNPSPIAPHSLSRKSPSSPSSGLDSNGPSPSSIGHTPFYPRSSTINPSDPWLEQNDFCSSSPASKTRSLSLPSHPSSLYTCKPF</sequence>
<dbReference type="AlphaFoldDB" id="A0A9Q0JZW4"/>
<protein>
    <submittedName>
        <fullName evidence="2">Uncharacterized protein</fullName>
    </submittedName>
</protein>
<keyword evidence="3" id="KW-1185">Reference proteome</keyword>
<feature type="compositionally biased region" description="Low complexity" evidence="1">
    <location>
        <begin position="135"/>
        <end position="145"/>
    </location>
</feature>
<comment type="caution">
    <text evidence="2">The sequence shown here is derived from an EMBL/GenBank/DDBJ whole genome shotgun (WGS) entry which is preliminary data.</text>
</comment>
<feature type="compositionally biased region" description="Low complexity" evidence="1">
    <location>
        <begin position="23"/>
        <end position="33"/>
    </location>
</feature>
<organism evidence="2 3">
    <name type="scientific">Protea cynaroides</name>
    <dbReference type="NCBI Taxonomy" id="273540"/>
    <lineage>
        <taxon>Eukaryota</taxon>
        <taxon>Viridiplantae</taxon>
        <taxon>Streptophyta</taxon>
        <taxon>Embryophyta</taxon>
        <taxon>Tracheophyta</taxon>
        <taxon>Spermatophyta</taxon>
        <taxon>Magnoliopsida</taxon>
        <taxon>Proteales</taxon>
        <taxon>Proteaceae</taxon>
        <taxon>Protea</taxon>
    </lineage>
</organism>
<proteinExistence type="predicted"/>
<evidence type="ECO:0000256" key="1">
    <source>
        <dbReference type="SAM" id="MobiDB-lite"/>
    </source>
</evidence>
<accession>A0A9Q0JZW4</accession>
<evidence type="ECO:0000313" key="2">
    <source>
        <dbReference type="EMBL" id="KAJ4957617.1"/>
    </source>
</evidence>